<name>A0ABN8IM71_9NEOP</name>
<feature type="domain" description="Pre-C2HC" evidence="2">
    <location>
        <begin position="165"/>
        <end position="234"/>
    </location>
</feature>
<dbReference type="SMART" id="SM00596">
    <property type="entry name" value="PRE_C2HC"/>
    <property type="match status" value="1"/>
</dbReference>
<dbReference type="Pfam" id="PF07530">
    <property type="entry name" value="PRE_C2HC"/>
    <property type="match status" value="1"/>
</dbReference>
<evidence type="ECO:0000256" key="1">
    <source>
        <dbReference type="SAM" id="MobiDB-lite"/>
    </source>
</evidence>
<accession>A0ABN8IM71</accession>
<sequence length="497" mass="55519">MSIVEKLADFVQFLIAASAKFPRHDILEAVRMASSPSVPPLLDNSTPGPSVVPKKKRRKRSKRVEISAVAPTPPAPQASKRPKPVILHDAAKWVTIVDLVKEGKLNRLEGRCISTGIKVSLKTIDDHRAFTEWLTENDVPFHTYPQVRERVLRVVIKRVPVELDAVHVKVDLIMRGLPVLHVHRMHNPRTKKPCDMVLCQLPLSSEGRRIFDVGTVCERSDIAVEAARVRMAPTQCHRCQRYGHAARGCRGGPRCVRCAGDHSSADCPRPRSEPASCVLCGAQGHSASYRGCPKAPRSRRPAPTNPRPPYDPEQSLQDDHEVWHVYEKLRPLFDMIETHSSPLKIVRENLELCNSIINSYKNIATAFVERVPDIRNTGVNIQMPEYGMRDQVAAPIRVQRNIPSIGGDPGGYAAVLSAWLCFYSRPCPVVVRNQSVVLATERSGASLALTGFGVNNWLFYRPSSRSRSCLDTGDRLPHCQLLATLDCLRVSWKQLVW</sequence>
<dbReference type="Proteomes" id="UP000837857">
    <property type="component" value="Chromosome 25"/>
</dbReference>
<evidence type="ECO:0000259" key="2">
    <source>
        <dbReference type="SMART" id="SM00596"/>
    </source>
</evidence>
<proteinExistence type="predicted"/>
<protein>
    <recommendedName>
        <fullName evidence="2">Pre-C2HC domain-containing protein</fullName>
    </recommendedName>
</protein>
<reference evidence="3" key="1">
    <citation type="submission" date="2022-03" db="EMBL/GenBank/DDBJ databases">
        <authorList>
            <person name="Martin H S."/>
        </authorList>
    </citation>
    <scope>NUCLEOTIDE SEQUENCE</scope>
</reference>
<dbReference type="InterPro" id="IPR006579">
    <property type="entry name" value="Pre_C2HC_dom"/>
</dbReference>
<gene>
    <name evidence="3" type="ORF">IPOD504_LOCUS10386</name>
</gene>
<feature type="region of interest" description="Disordered" evidence="1">
    <location>
        <begin position="287"/>
        <end position="317"/>
    </location>
</feature>
<keyword evidence="4" id="KW-1185">Reference proteome</keyword>
<evidence type="ECO:0000313" key="4">
    <source>
        <dbReference type="Proteomes" id="UP000837857"/>
    </source>
</evidence>
<organism evidence="3 4">
    <name type="scientific">Iphiclides podalirius</name>
    <name type="common">scarce swallowtail</name>
    <dbReference type="NCBI Taxonomy" id="110791"/>
    <lineage>
        <taxon>Eukaryota</taxon>
        <taxon>Metazoa</taxon>
        <taxon>Ecdysozoa</taxon>
        <taxon>Arthropoda</taxon>
        <taxon>Hexapoda</taxon>
        <taxon>Insecta</taxon>
        <taxon>Pterygota</taxon>
        <taxon>Neoptera</taxon>
        <taxon>Endopterygota</taxon>
        <taxon>Lepidoptera</taxon>
        <taxon>Glossata</taxon>
        <taxon>Ditrysia</taxon>
        <taxon>Papilionoidea</taxon>
        <taxon>Papilionidae</taxon>
        <taxon>Papilioninae</taxon>
        <taxon>Iphiclides</taxon>
    </lineage>
</organism>
<feature type="region of interest" description="Disordered" evidence="1">
    <location>
        <begin position="36"/>
        <end position="82"/>
    </location>
</feature>
<feature type="compositionally biased region" description="Basic residues" evidence="1">
    <location>
        <begin position="53"/>
        <end position="62"/>
    </location>
</feature>
<evidence type="ECO:0000313" key="3">
    <source>
        <dbReference type="EMBL" id="CAH2057985.1"/>
    </source>
</evidence>
<dbReference type="EMBL" id="OW152837">
    <property type="protein sequence ID" value="CAH2057985.1"/>
    <property type="molecule type" value="Genomic_DNA"/>
</dbReference>
<feature type="non-terminal residue" evidence="3">
    <location>
        <position position="497"/>
    </location>
</feature>